<evidence type="ECO:0000313" key="2">
    <source>
        <dbReference type="Proteomes" id="UP000605676"/>
    </source>
</evidence>
<reference evidence="1 2" key="1">
    <citation type="submission" date="2021-01" db="EMBL/GenBank/DDBJ databases">
        <title>Carboxyliciviraga sp.nov., isolated from coastal sediments.</title>
        <authorList>
            <person name="Lu D."/>
            <person name="Zhang T."/>
        </authorList>
    </citation>
    <scope>NUCLEOTIDE SEQUENCE [LARGE SCALE GENOMIC DNA]</scope>
    <source>
        <strain evidence="1 2">N1Y132</strain>
    </source>
</reference>
<dbReference type="EMBL" id="JAENRR010000010">
    <property type="protein sequence ID" value="MBK3516930.1"/>
    <property type="molecule type" value="Genomic_DNA"/>
</dbReference>
<dbReference type="RefSeq" id="WP_200464158.1">
    <property type="nucleotide sequence ID" value="NZ_JAENRR010000010.1"/>
</dbReference>
<keyword evidence="2" id="KW-1185">Reference proteome</keyword>
<gene>
    <name evidence="1" type="ORF">JIV24_06220</name>
</gene>
<dbReference type="Proteomes" id="UP000605676">
    <property type="component" value="Unassembled WGS sequence"/>
</dbReference>
<name>A0ABS1HHI1_9BACT</name>
<accession>A0ABS1HHI1</accession>
<sequence>MKAKYKFYPDDKLLAEAFYGQLSLQDLQRIVQQQALNQNFNSLIRTYSDIRSAEIVVSLNKLTNYINELKSIMSKKPFRWAIVSNKPNTTALSMLIKNDEFFDKKVQIYSTPGSALRFLGVNITPQNILSADFNIIE</sequence>
<proteinExistence type="predicted"/>
<evidence type="ECO:0000313" key="1">
    <source>
        <dbReference type="EMBL" id="MBK3516930.1"/>
    </source>
</evidence>
<protein>
    <submittedName>
        <fullName evidence="1">Uncharacterized protein</fullName>
    </submittedName>
</protein>
<comment type="caution">
    <text evidence="1">The sequence shown here is derived from an EMBL/GenBank/DDBJ whole genome shotgun (WGS) entry which is preliminary data.</text>
</comment>
<organism evidence="1 2">
    <name type="scientific">Carboxylicivirga marina</name>
    <dbReference type="NCBI Taxonomy" id="2800988"/>
    <lineage>
        <taxon>Bacteria</taxon>
        <taxon>Pseudomonadati</taxon>
        <taxon>Bacteroidota</taxon>
        <taxon>Bacteroidia</taxon>
        <taxon>Marinilabiliales</taxon>
        <taxon>Marinilabiliaceae</taxon>
        <taxon>Carboxylicivirga</taxon>
    </lineage>
</organism>